<dbReference type="InterPro" id="IPR011006">
    <property type="entry name" value="CheY-like_superfamily"/>
</dbReference>
<keyword evidence="8" id="KW-1185">Reference proteome</keyword>
<sequence length="499" mass="58257">MFQILIVDDEHIEREGIKRLIHKFKLPLNVLEAENGEEALDILQAHPVDILFTDIRMPFMDGLELCKRARAQFPDLKMMIFSAYGEFEYAQRAIHYHIFSYLLKPIDVDDFTREFSRVIELCEKDQEQEKGQQLLELIHSPSRREAWLPEKLGWSGIDFDCQTVQMVLIDYDRPVFDAEYDELPARVKAIVHTPFEYVNLNEHQSLFFFLHDRGLGVDKLESIGAKLKERISDMFEGTVTVVVGQLVHDGNETAREYRVMEQVLEYKFFYQESTVIYTDESQGKEELSDTIPKLMETIYWHLDMKDSFGFQRGVELFFKTIDGSGQHSAIYIKYMCIELAKKIWEKAEKHDNQAFKSVVEDIFACKSLMALKNEIHKIMSLLGSEPESVNPEQGKKVIKDILKLIEDHYMTDISLKWIADRVFLTQTYLSYLFHKEVGQTIVKYITLVRMQKAQELLRTTNLTVADISQQVGFINNSYFCKTFKNYHGCSPAKYRETTG</sequence>
<evidence type="ECO:0000256" key="3">
    <source>
        <dbReference type="ARBA" id="ARBA00023163"/>
    </source>
</evidence>
<evidence type="ECO:0000256" key="1">
    <source>
        <dbReference type="ARBA" id="ARBA00023015"/>
    </source>
</evidence>
<feature type="domain" description="Response regulatory" evidence="6">
    <location>
        <begin position="3"/>
        <end position="119"/>
    </location>
</feature>
<dbReference type="CDD" id="cd17536">
    <property type="entry name" value="REC_YesN-like"/>
    <property type="match status" value="1"/>
</dbReference>
<evidence type="ECO:0000313" key="8">
    <source>
        <dbReference type="Proteomes" id="UP001649230"/>
    </source>
</evidence>
<dbReference type="SUPFAM" id="SSF52172">
    <property type="entry name" value="CheY-like"/>
    <property type="match status" value="1"/>
</dbReference>
<name>A0ABY3SP42_9BACL</name>
<keyword evidence="3" id="KW-0804">Transcription</keyword>
<dbReference type="Gene3D" id="3.40.50.2300">
    <property type="match status" value="1"/>
</dbReference>
<dbReference type="InterPro" id="IPR020449">
    <property type="entry name" value="Tscrpt_reg_AraC-type_HTH"/>
</dbReference>
<feature type="domain" description="HTH araC/xylS-type" evidence="5">
    <location>
        <begin position="399"/>
        <end position="497"/>
    </location>
</feature>
<evidence type="ECO:0000259" key="5">
    <source>
        <dbReference type="PROSITE" id="PS01124"/>
    </source>
</evidence>
<dbReference type="RefSeq" id="WP_235122264.1">
    <property type="nucleotide sequence ID" value="NZ_CP090978.1"/>
</dbReference>
<evidence type="ECO:0000256" key="2">
    <source>
        <dbReference type="ARBA" id="ARBA00023125"/>
    </source>
</evidence>
<evidence type="ECO:0000313" key="7">
    <source>
        <dbReference type="EMBL" id="UJF35703.1"/>
    </source>
</evidence>
<dbReference type="Pfam" id="PF12833">
    <property type="entry name" value="HTH_18"/>
    <property type="match status" value="1"/>
</dbReference>
<proteinExistence type="predicted"/>
<dbReference type="SMART" id="SM00448">
    <property type="entry name" value="REC"/>
    <property type="match status" value="1"/>
</dbReference>
<evidence type="ECO:0000256" key="4">
    <source>
        <dbReference type="PROSITE-ProRule" id="PRU00169"/>
    </source>
</evidence>
<evidence type="ECO:0000259" key="6">
    <source>
        <dbReference type="PROSITE" id="PS50110"/>
    </source>
</evidence>
<feature type="modified residue" description="4-aspartylphosphate" evidence="4">
    <location>
        <position position="54"/>
    </location>
</feature>
<dbReference type="EMBL" id="CP090978">
    <property type="protein sequence ID" value="UJF35703.1"/>
    <property type="molecule type" value="Genomic_DNA"/>
</dbReference>
<dbReference type="InterPro" id="IPR009057">
    <property type="entry name" value="Homeodomain-like_sf"/>
</dbReference>
<dbReference type="PANTHER" id="PTHR43280">
    <property type="entry name" value="ARAC-FAMILY TRANSCRIPTIONAL REGULATOR"/>
    <property type="match status" value="1"/>
</dbReference>
<dbReference type="PANTHER" id="PTHR43280:SF10">
    <property type="entry name" value="REGULATORY PROTEIN POCR"/>
    <property type="match status" value="1"/>
</dbReference>
<gene>
    <name evidence="7" type="ORF">L0M14_11790</name>
</gene>
<organism evidence="7 8">
    <name type="scientific">Paenibacillus hexagrammi</name>
    <dbReference type="NCBI Taxonomy" id="2908839"/>
    <lineage>
        <taxon>Bacteria</taxon>
        <taxon>Bacillati</taxon>
        <taxon>Bacillota</taxon>
        <taxon>Bacilli</taxon>
        <taxon>Bacillales</taxon>
        <taxon>Paenibacillaceae</taxon>
        <taxon>Paenibacillus</taxon>
    </lineage>
</organism>
<dbReference type="PROSITE" id="PS00041">
    <property type="entry name" value="HTH_ARAC_FAMILY_1"/>
    <property type="match status" value="1"/>
</dbReference>
<dbReference type="InterPro" id="IPR018062">
    <property type="entry name" value="HTH_AraC-typ_CS"/>
</dbReference>
<reference evidence="7 8" key="1">
    <citation type="journal article" date="2024" name="Int. J. Syst. Evol. Microbiol.">
        <title>Paenibacillus hexagrammi sp. nov., a novel bacterium isolated from the gut content of Hexagrammos agrammus.</title>
        <authorList>
            <person name="Jung H.K."/>
            <person name="Kim D.G."/>
            <person name="Zin H."/>
            <person name="Park J."/>
            <person name="Jung H."/>
            <person name="Kim Y.O."/>
            <person name="Kong H.J."/>
            <person name="Kim J.W."/>
            <person name="Kim Y.S."/>
        </authorList>
    </citation>
    <scope>NUCLEOTIDE SEQUENCE [LARGE SCALE GENOMIC DNA]</scope>
    <source>
        <strain evidence="7 8">YPD9-1</strain>
    </source>
</reference>
<dbReference type="InterPro" id="IPR001789">
    <property type="entry name" value="Sig_transdc_resp-reg_receiver"/>
</dbReference>
<dbReference type="Gene3D" id="1.10.10.60">
    <property type="entry name" value="Homeodomain-like"/>
    <property type="match status" value="2"/>
</dbReference>
<dbReference type="PRINTS" id="PR00032">
    <property type="entry name" value="HTHARAC"/>
</dbReference>
<protein>
    <submittedName>
        <fullName evidence="7">Response regulator</fullName>
    </submittedName>
</protein>
<keyword evidence="2" id="KW-0238">DNA-binding</keyword>
<dbReference type="PROSITE" id="PS50110">
    <property type="entry name" value="RESPONSE_REGULATORY"/>
    <property type="match status" value="1"/>
</dbReference>
<dbReference type="SMART" id="SM00342">
    <property type="entry name" value="HTH_ARAC"/>
    <property type="match status" value="1"/>
</dbReference>
<dbReference type="SUPFAM" id="SSF46689">
    <property type="entry name" value="Homeodomain-like"/>
    <property type="match status" value="2"/>
</dbReference>
<dbReference type="PROSITE" id="PS01124">
    <property type="entry name" value="HTH_ARAC_FAMILY_2"/>
    <property type="match status" value="1"/>
</dbReference>
<dbReference type="InterPro" id="IPR018060">
    <property type="entry name" value="HTH_AraC"/>
</dbReference>
<dbReference type="Proteomes" id="UP001649230">
    <property type="component" value="Chromosome"/>
</dbReference>
<keyword evidence="4" id="KW-0597">Phosphoprotein</keyword>
<keyword evidence="1" id="KW-0805">Transcription regulation</keyword>
<dbReference type="Pfam" id="PF00072">
    <property type="entry name" value="Response_reg"/>
    <property type="match status" value="1"/>
</dbReference>
<accession>A0ABY3SP42</accession>